<dbReference type="PANTHER" id="PTHR48090">
    <property type="entry name" value="UNDECAPRENYL-PHOSPHATE 4-DEOXY-4-FORMAMIDO-L-ARABINOSE TRANSFERASE-RELATED"/>
    <property type="match status" value="1"/>
</dbReference>
<feature type="region of interest" description="Disordered" evidence="8">
    <location>
        <begin position="243"/>
        <end position="262"/>
    </location>
</feature>
<keyword evidence="2" id="KW-0328">Glycosyltransferase</keyword>
<dbReference type="CDD" id="cd04179">
    <property type="entry name" value="DPM_DPG-synthase_like"/>
    <property type="match status" value="1"/>
</dbReference>
<evidence type="ECO:0000256" key="2">
    <source>
        <dbReference type="ARBA" id="ARBA00022676"/>
    </source>
</evidence>
<dbReference type="Pfam" id="PF00535">
    <property type="entry name" value="Glycos_transf_2"/>
    <property type="match status" value="1"/>
</dbReference>
<keyword evidence="6" id="KW-1133">Transmembrane helix</keyword>
<dbReference type="RefSeq" id="WP_213355409.1">
    <property type="nucleotide sequence ID" value="NZ_JAHBGB010000044.1"/>
</dbReference>
<evidence type="ECO:0000256" key="5">
    <source>
        <dbReference type="ARBA" id="ARBA00022985"/>
    </source>
</evidence>
<dbReference type="EMBL" id="JBHUHD010000001">
    <property type="protein sequence ID" value="MFD2138850.1"/>
    <property type="molecule type" value="Genomic_DNA"/>
</dbReference>
<dbReference type="Proteomes" id="UP001597299">
    <property type="component" value="Unassembled WGS sequence"/>
</dbReference>
<evidence type="ECO:0000259" key="9">
    <source>
        <dbReference type="Pfam" id="PF00535"/>
    </source>
</evidence>
<accession>A0ABW4YR89</accession>
<name>A0ABW4YR89_9HYPH</name>
<gene>
    <name evidence="10" type="ORF">ACFSNC_00410</name>
</gene>
<evidence type="ECO:0000256" key="8">
    <source>
        <dbReference type="SAM" id="MobiDB-lite"/>
    </source>
</evidence>
<organism evidence="10 11">
    <name type="scientific">Ancylobacter oerskovii</name>
    <dbReference type="NCBI Taxonomy" id="459519"/>
    <lineage>
        <taxon>Bacteria</taxon>
        <taxon>Pseudomonadati</taxon>
        <taxon>Pseudomonadota</taxon>
        <taxon>Alphaproteobacteria</taxon>
        <taxon>Hyphomicrobiales</taxon>
        <taxon>Xanthobacteraceae</taxon>
        <taxon>Ancylobacter</taxon>
    </lineage>
</organism>
<evidence type="ECO:0000256" key="4">
    <source>
        <dbReference type="ARBA" id="ARBA00022692"/>
    </source>
</evidence>
<protein>
    <submittedName>
        <fullName evidence="10">Glycosyltransferase family 2 protein</fullName>
    </submittedName>
</protein>
<keyword evidence="4" id="KW-0812">Transmembrane</keyword>
<feature type="domain" description="Glycosyltransferase 2-like" evidence="9">
    <location>
        <begin position="4"/>
        <end position="166"/>
    </location>
</feature>
<keyword evidence="1" id="KW-1003">Cell membrane</keyword>
<keyword evidence="3" id="KW-0808">Transferase</keyword>
<evidence type="ECO:0000313" key="10">
    <source>
        <dbReference type="EMBL" id="MFD2138850.1"/>
    </source>
</evidence>
<dbReference type="SUPFAM" id="SSF53448">
    <property type="entry name" value="Nucleotide-diphospho-sugar transferases"/>
    <property type="match status" value="1"/>
</dbReference>
<evidence type="ECO:0000313" key="11">
    <source>
        <dbReference type="Proteomes" id="UP001597299"/>
    </source>
</evidence>
<dbReference type="Gene3D" id="3.90.550.10">
    <property type="entry name" value="Spore Coat Polysaccharide Biosynthesis Protein SpsA, Chain A"/>
    <property type="match status" value="1"/>
</dbReference>
<evidence type="ECO:0000256" key="7">
    <source>
        <dbReference type="ARBA" id="ARBA00023136"/>
    </source>
</evidence>
<keyword evidence="5" id="KW-0448">Lipopolysaccharide biosynthesis</keyword>
<evidence type="ECO:0000256" key="6">
    <source>
        <dbReference type="ARBA" id="ARBA00022989"/>
    </source>
</evidence>
<evidence type="ECO:0000256" key="1">
    <source>
        <dbReference type="ARBA" id="ARBA00022475"/>
    </source>
</evidence>
<dbReference type="InterPro" id="IPR050256">
    <property type="entry name" value="Glycosyltransferase_2"/>
</dbReference>
<dbReference type="InterPro" id="IPR029044">
    <property type="entry name" value="Nucleotide-diphossugar_trans"/>
</dbReference>
<evidence type="ECO:0000256" key="3">
    <source>
        <dbReference type="ARBA" id="ARBA00022679"/>
    </source>
</evidence>
<reference evidence="11" key="1">
    <citation type="journal article" date="2019" name="Int. J. Syst. Evol. Microbiol.">
        <title>The Global Catalogue of Microorganisms (GCM) 10K type strain sequencing project: providing services to taxonomists for standard genome sequencing and annotation.</title>
        <authorList>
            <consortium name="The Broad Institute Genomics Platform"/>
            <consortium name="The Broad Institute Genome Sequencing Center for Infectious Disease"/>
            <person name="Wu L."/>
            <person name="Ma J."/>
        </authorList>
    </citation>
    <scope>NUCLEOTIDE SEQUENCE [LARGE SCALE GENOMIC DNA]</scope>
    <source>
        <strain evidence="11">CCM 7435</strain>
    </source>
</reference>
<dbReference type="PANTHER" id="PTHR48090:SF3">
    <property type="entry name" value="UNDECAPRENYL-PHOSPHATE 4-DEOXY-4-FORMAMIDO-L-ARABINOSE TRANSFERASE"/>
    <property type="match status" value="1"/>
</dbReference>
<proteinExistence type="predicted"/>
<comment type="caution">
    <text evidence="10">The sequence shown here is derived from an EMBL/GenBank/DDBJ whole genome shotgun (WGS) entry which is preliminary data.</text>
</comment>
<dbReference type="InterPro" id="IPR001173">
    <property type="entry name" value="Glyco_trans_2-like"/>
</dbReference>
<keyword evidence="11" id="KW-1185">Reference proteome</keyword>
<sequence length="262" mass="28440">MRVSVVIPAYNEAGNIGRLVTEAFGVLPDDILGEVVVVDDCSDDGTRDEIRALMAVHPRLRYLRHAHRAGQSAGLRTGIFAASFPLVATMDGDGQNDPADIPRLLAHIAPPGGKGPALVGGLRARRRAAGSRRFASTFANGLRARLLKDDCPDTGCGIKVYWREAFLRLPYFSSMHRYLPALFLSYGHEVAYEPVNDRPRLAGASKYTNFGRALVGIYDLFGVVWLRRRTVVPPIAEDSGAPVPLRPATVPSGKPDMHTASL</sequence>
<keyword evidence="7" id="KW-0472">Membrane</keyword>